<name>A0A7R9MN41_9ACAR</name>
<evidence type="ECO:0000313" key="8">
    <source>
        <dbReference type="EMBL" id="CAD7663114.1"/>
    </source>
</evidence>
<dbReference type="GO" id="GO:0016705">
    <property type="term" value="F:oxidoreductase activity, acting on paired donors, with incorporation or reduction of molecular oxygen"/>
    <property type="evidence" value="ECO:0007669"/>
    <property type="project" value="InterPro"/>
</dbReference>
<reference evidence="8" key="1">
    <citation type="submission" date="2020-11" db="EMBL/GenBank/DDBJ databases">
        <authorList>
            <person name="Tran Van P."/>
        </authorList>
    </citation>
    <scope>NUCLEOTIDE SEQUENCE</scope>
</reference>
<dbReference type="PANTHER" id="PTHR24302:SF15">
    <property type="entry name" value="FATTY-ACID PEROXYGENASE"/>
    <property type="match status" value="1"/>
</dbReference>
<keyword evidence="5" id="KW-0408">Iron</keyword>
<evidence type="ECO:0000256" key="5">
    <source>
        <dbReference type="ARBA" id="ARBA00023004"/>
    </source>
</evidence>
<dbReference type="InterPro" id="IPR050705">
    <property type="entry name" value="Cytochrome_P450_3A"/>
</dbReference>
<gene>
    <name evidence="8" type="ORF">ONB1V03_LOCUS19674</name>
</gene>
<dbReference type="GO" id="GO:0020037">
    <property type="term" value="F:heme binding"/>
    <property type="evidence" value="ECO:0007669"/>
    <property type="project" value="InterPro"/>
</dbReference>
<keyword evidence="7" id="KW-0472">Membrane</keyword>
<evidence type="ECO:0000256" key="3">
    <source>
        <dbReference type="ARBA" id="ARBA00022723"/>
    </source>
</evidence>
<dbReference type="EMBL" id="CAJPVJ010030901">
    <property type="protein sequence ID" value="CAG2180251.1"/>
    <property type="molecule type" value="Genomic_DNA"/>
</dbReference>
<evidence type="ECO:0000256" key="6">
    <source>
        <dbReference type="ARBA" id="ARBA00023033"/>
    </source>
</evidence>
<dbReference type="InterPro" id="IPR036396">
    <property type="entry name" value="Cyt_P450_sf"/>
</dbReference>
<sequence>MAHISHISDRFIQSEAIDIRQHVGAFAMDVISRCGYGIDVESIKNPNHPVVLNARKILSVDLGLAFIVSFLFPGLARLLGVEPFDMSACSYFDDLTKKIIDERKLHNKQSTSDK</sequence>
<dbReference type="OrthoDB" id="2789670at2759"/>
<evidence type="ECO:0000313" key="9">
    <source>
        <dbReference type="Proteomes" id="UP000728032"/>
    </source>
</evidence>
<keyword evidence="2" id="KW-0349">Heme</keyword>
<dbReference type="GO" id="GO:0005506">
    <property type="term" value="F:iron ion binding"/>
    <property type="evidence" value="ECO:0007669"/>
    <property type="project" value="InterPro"/>
</dbReference>
<dbReference type="AlphaFoldDB" id="A0A7R9MN41"/>
<dbReference type="GO" id="GO:0008395">
    <property type="term" value="F:steroid hydroxylase activity"/>
    <property type="evidence" value="ECO:0007669"/>
    <property type="project" value="TreeGrafter"/>
</dbReference>
<accession>A0A7R9MN41</accession>
<keyword evidence="9" id="KW-1185">Reference proteome</keyword>
<keyword evidence="3" id="KW-0479">Metal-binding</keyword>
<feature type="non-terminal residue" evidence="8">
    <location>
        <position position="1"/>
    </location>
</feature>
<evidence type="ECO:0000256" key="7">
    <source>
        <dbReference type="SAM" id="Phobius"/>
    </source>
</evidence>
<keyword evidence="7" id="KW-1133">Transmembrane helix</keyword>
<protein>
    <submittedName>
        <fullName evidence="8">Uncharacterized protein</fullName>
    </submittedName>
</protein>
<evidence type="ECO:0000256" key="1">
    <source>
        <dbReference type="ARBA" id="ARBA00010617"/>
    </source>
</evidence>
<keyword evidence="4" id="KW-0560">Oxidoreductase</keyword>
<evidence type="ECO:0000256" key="2">
    <source>
        <dbReference type="ARBA" id="ARBA00022617"/>
    </source>
</evidence>
<keyword evidence="6" id="KW-0503">Monooxygenase</keyword>
<comment type="similarity">
    <text evidence="1">Belongs to the cytochrome P450 family.</text>
</comment>
<evidence type="ECO:0000256" key="4">
    <source>
        <dbReference type="ARBA" id="ARBA00023002"/>
    </source>
</evidence>
<dbReference type="PANTHER" id="PTHR24302">
    <property type="entry name" value="CYTOCHROME P450 FAMILY 3"/>
    <property type="match status" value="1"/>
</dbReference>
<dbReference type="Gene3D" id="1.10.630.10">
    <property type="entry name" value="Cytochrome P450"/>
    <property type="match status" value="1"/>
</dbReference>
<organism evidence="8">
    <name type="scientific">Oppiella nova</name>
    <dbReference type="NCBI Taxonomy" id="334625"/>
    <lineage>
        <taxon>Eukaryota</taxon>
        <taxon>Metazoa</taxon>
        <taxon>Ecdysozoa</taxon>
        <taxon>Arthropoda</taxon>
        <taxon>Chelicerata</taxon>
        <taxon>Arachnida</taxon>
        <taxon>Acari</taxon>
        <taxon>Acariformes</taxon>
        <taxon>Sarcoptiformes</taxon>
        <taxon>Oribatida</taxon>
        <taxon>Brachypylina</taxon>
        <taxon>Oppioidea</taxon>
        <taxon>Oppiidae</taxon>
        <taxon>Oppiella</taxon>
    </lineage>
</organism>
<dbReference type="Proteomes" id="UP000728032">
    <property type="component" value="Unassembled WGS sequence"/>
</dbReference>
<feature type="transmembrane region" description="Helical" evidence="7">
    <location>
        <begin position="57"/>
        <end position="76"/>
    </location>
</feature>
<proteinExistence type="inferred from homology"/>
<keyword evidence="7" id="KW-0812">Transmembrane</keyword>
<dbReference type="SUPFAM" id="SSF48264">
    <property type="entry name" value="Cytochrome P450"/>
    <property type="match status" value="1"/>
</dbReference>
<dbReference type="EMBL" id="OC945726">
    <property type="protein sequence ID" value="CAD7663114.1"/>
    <property type="molecule type" value="Genomic_DNA"/>
</dbReference>